<evidence type="ECO:0000259" key="3">
    <source>
        <dbReference type="Pfam" id="PF00501"/>
    </source>
</evidence>
<feature type="domain" description="AMP-dependent synthetase/ligase" evidence="3">
    <location>
        <begin position="162"/>
        <end position="345"/>
    </location>
</feature>
<feature type="non-terminal residue" evidence="4">
    <location>
        <position position="380"/>
    </location>
</feature>
<dbReference type="InterPro" id="IPR000873">
    <property type="entry name" value="AMP-dep_synth/lig_dom"/>
</dbReference>
<feature type="domain" description="AMP-dependent synthetase/ligase" evidence="3">
    <location>
        <begin position="27"/>
        <end position="102"/>
    </location>
</feature>
<comment type="caution">
    <text evidence="4">The sequence shown here is derived from an EMBL/GenBank/DDBJ whole genome shotgun (WGS) entry which is preliminary data.</text>
</comment>
<name>A0A5C4IYT3_9ACTN</name>
<proteinExistence type="inferred from homology"/>
<sequence>MLSKGLDPAAVYPAVTVTRAVLGASSADPGRVAVVDAASGHSVTYADLVAMVEIAASGLVREGIGPGDVVGLHLPDGPEFAVALHAVIAAGAVPFPVDEAFLVDAAGACAVITPPGRFDGAARTLEIDGLLTGEPGGMSLPDADPDRDAALLARTRGPGRTVRLTHAEVVAGLVRVADAGMIGGGDTVLSALPFSDVLGLNGVLNPALRLGATVVGLGGHDLLRAMRDHRATVVVLPPRLVKALARDRAVSRYDLRRLRAVVVAGGPLAAEDARAAAARLGCPVRQAYGLAEAAGFTHLNLRAAEEGTLDSVGRGLPGVMWHIVHPRSGAAQPSYQPGELCLRLPVARTADVPVRWLPTGDSAFADDHGRVFVLGRVTGT</sequence>
<dbReference type="InterPro" id="IPR042099">
    <property type="entry name" value="ANL_N_sf"/>
</dbReference>
<dbReference type="PANTHER" id="PTHR24096:SF149">
    <property type="entry name" value="AMP-BINDING DOMAIN-CONTAINING PROTEIN-RELATED"/>
    <property type="match status" value="1"/>
</dbReference>
<dbReference type="RefSeq" id="WP_138650735.1">
    <property type="nucleotide sequence ID" value="NZ_VCKW01000537.1"/>
</dbReference>
<accession>A0A5C4IYT3</accession>
<protein>
    <submittedName>
        <fullName evidence="4">4-coumarate--CoA ligase family protein</fullName>
    </submittedName>
</protein>
<dbReference type="Proteomes" id="UP000309174">
    <property type="component" value="Unassembled WGS sequence"/>
</dbReference>
<reference evidence="4 5" key="1">
    <citation type="submission" date="2019-05" db="EMBL/GenBank/DDBJ databases">
        <title>Draft genome sequence of Actinomadura sp. 14C53.</title>
        <authorList>
            <person name="Saricaoglu S."/>
            <person name="Isik K."/>
        </authorList>
    </citation>
    <scope>NUCLEOTIDE SEQUENCE [LARGE SCALE GENOMIC DNA]</scope>
    <source>
        <strain evidence="4 5">14C53</strain>
    </source>
</reference>
<evidence type="ECO:0000313" key="4">
    <source>
        <dbReference type="EMBL" id="TMQ80903.1"/>
    </source>
</evidence>
<dbReference type="EMBL" id="VCKW01000537">
    <property type="protein sequence ID" value="TMQ80903.1"/>
    <property type="molecule type" value="Genomic_DNA"/>
</dbReference>
<keyword evidence="5" id="KW-1185">Reference proteome</keyword>
<dbReference type="Gene3D" id="3.40.50.12780">
    <property type="entry name" value="N-terminal domain of ligase-like"/>
    <property type="match status" value="1"/>
</dbReference>
<dbReference type="OrthoDB" id="3451493at2"/>
<keyword evidence="2 4" id="KW-0436">Ligase</keyword>
<dbReference type="GO" id="GO:0016405">
    <property type="term" value="F:CoA-ligase activity"/>
    <property type="evidence" value="ECO:0007669"/>
    <property type="project" value="TreeGrafter"/>
</dbReference>
<dbReference type="SUPFAM" id="SSF56801">
    <property type="entry name" value="Acetyl-CoA synthetase-like"/>
    <property type="match status" value="1"/>
</dbReference>
<dbReference type="PANTHER" id="PTHR24096">
    <property type="entry name" value="LONG-CHAIN-FATTY-ACID--COA LIGASE"/>
    <property type="match status" value="1"/>
</dbReference>
<evidence type="ECO:0000256" key="1">
    <source>
        <dbReference type="ARBA" id="ARBA00006432"/>
    </source>
</evidence>
<dbReference type="AlphaFoldDB" id="A0A5C4IYT3"/>
<evidence type="ECO:0000256" key="2">
    <source>
        <dbReference type="ARBA" id="ARBA00022598"/>
    </source>
</evidence>
<organism evidence="4 5">
    <name type="scientific">Actinomadura soli</name>
    <dbReference type="NCBI Taxonomy" id="2508997"/>
    <lineage>
        <taxon>Bacteria</taxon>
        <taxon>Bacillati</taxon>
        <taxon>Actinomycetota</taxon>
        <taxon>Actinomycetes</taxon>
        <taxon>Streptosporangiales</taxon>
        <taxon>Thermomonosporaceae</taxon>
        <taxon>Actinomadura</taxon>
    </lineage>
</organism>
<gene>
    <name evidence="4" type="ORF">ETD83_41625</name>
</gene>
<dbReference type="Pfam" id="PF00501">
    <property type="entry name" value="AMP-binding"/>
    <property type="match status" value="2"/>
</dbReference>
<comment type="similarity">
    <text evidence="1">Belongs to the ATP-dependent AMP-binding enzyme family.</text>
</comment>
<evidence type="ECO:0000313" key="5">
    <source>
        <dbReference type="Proteomes" id="UP000309174"/>
    </source>
</evidence>